<accession>A0ABQ6I055</accession>
<dbReference type="InterPro" id="IPR000994">
    <property type="entry name" value="Pept_M24"/>
</dbReference>
<sequence>MTYPIIAPLLPPSDDFPMLSLAERDRRYGALRAGMSRDGLDALVVFGNGRDGYDRYISNEQLGTVAVLTATTATVIGRYPLARLDPSGDRYERWVDDVRQGPVPEVLRDLLAEHGLGKGATVGVVGLTGLGFGADDGWIAYTTWHRVLELLPAVRFVDAGGDFERMALVKSPEERAMVRKAAAIGEMACAAFVDATRPGVRETEVAAAALGATIAAGGWSYDPVVCFRAGRDRFSWGRPEWIGMGGGGRVLVAGDSAAAELFSFYGGFETQQQIEAHIGELDSIARALEATCHESYDAGLAVLARPGATFDELAEAMMAPMLRDGFWNTGPQVHGVGPCWPNTATHVNTQGDPMFDGLALPPVKPQDGDIELAPGMAFAFEPNAIRGHRRICIGGTVMLTEDGIEELNTLAKTVHVVPA</sequence>
<feature type="domain" description="Peptidase M24" evidence="1">
    <location>
        <begin position="177"/>
        <end position="399"/>
    </location>
</feature>
<dbReference type="PANTHER" id="PTHR46112">
    <property type="entry name" value="AMINOPEPTIDASE"/>
    <property type="match status" value="1"/>
</dbReference>
<evidence type="ECO:0000259" key="1">
    <source>
        <dbReference type="Pfam" id="PF00557"/>
    </source>
</evidence>
<dbReference type="Proteomes" id="UP001157091">
    <property type="component" value="Unassembled WGS sequence"/>
</dbReference>
<dbReference type="InterPro" id="IPR029149">
    <property type="entry name" value="Creatin/AminoP/Spt16_N"/>
</dbReference>
<dbReference type="SUPFAM" id="SSF53092">
    <property type="entry name" value="Creatinase/prolidase N-terminal domain"/>
    <property type="match status" value="1"/>
</dbReference>
<comment type="caution">
    <text evidence="2">The sequence shown here is derived from an EMBL/GenBank/DDBJ whole genome shotgun (WGS) entry which is preliminary data.</text>
</comment>
<dbReference type="SUPFAM" id="SSF55920">
    <property type="entry name" value="Creatinase/aminopeptidase"/>
    <property type="match status" value="1"/>
</dbReference>
<reference evidence="3" key="1">
    <citation type="journal article" date="2019" name="Int. J. Syst. Evol. Microbiol.">
        <title>The Global Catalogue of Microorganisms (GCM) 10K type strain sequencing project: providing services to taxonomists for standard genome sequencing and annotation.</title>
        <authorList>
            <consortium name="The Broad Institute Genomics Platform"/>
            <consortium name="The Broad Institute Genome Sequencing Center for Infectious Disease"/>
            <person name="Wu L."/>
            <person name="Ma J."/>
        </authorList>
    </citation>
    <scope>NUCLEOTIDE SEQUENCE [LARGE SCALE GENOMIC DNA]</scope>
    <source>
        <strain evidence="3">NBRC 106348</strain>
    </source>
</reference>
<evidence type="ECO:0000313" key="2">
    <source>
        <dbReference type="EMBL" id="GMA24118.1"/>
    </source>
</evidence>
<proteinExistence type="predicted"/>
<dbReference type="InterPro" id="IPR036005">
    <property type="entry name" value="Creatinase/aminopeptidase-like"/>
</dbReference>
<evidence type="ECO:0000313" key="3">
    <source>
        <dbReference type="Proteomes" id="UP001157091"/>
    </source>
</evidence>
<organism evidence="2 3">
    <name type="scientific">Luteimicrobium album</name>
    <dbReference type="NCBI Taxonomy" id="1054550"/>
    <lineage>
        <taxon>Bacteria</taxon>
        <taxon>Bacillati</taxon>
        <taxon>Actinomycetota</taxon>
        <taxon>Actinomycetes</taxon>
        <taxon>Micrococcales</taxon>
        <taxon>Luteimicrobium</taxon>
    </lineage>
</organism>
<dbReference type="EMBL" id="BSUK01000001">
    <property type="protein sequence ID" value="GMA24118.1"/>
    <property type="molecule type" value="Genomic_DNA"/>
</dbReference>
<dbReference type="InterPro" id="IPR050659">
    <property type="entry name" value="Peptidase_M24B"/>
</dbReference>
<gene>
    <name evidence="2" type="ORF">GCM10025864_18770</name>
</gene>
<dbReference type="Gene3D" id="3.90.230.10">
    <property type="entry name" value="Creatinase/methionine aminopeptidase superfamily"/>
    <property type="match status" value="1"/>
</dbReference>
<protein>
    <submittedName>
        <fullName evidence="2">Peptidase</fullName>
    </submittedName>
</protein>
<name>A0ABQ6I055_9MICO</name>
<keyword evidence="3" id="KW-1185">Reference proteome</keyword>
<dbReference type="Pfam" id="PF00557">
    <property type="entry name" value="Peptidase_M24"/>
    <property type="match status" value="1"/>
</dbReference>
<dbReference type="RefSeq" id="WP_284292996.1">
    <property type="nucleotide sequence ID" value="NZ_BSUK01000001.1"/>
</dbReference>
<dbReference type="PANTHER" id="PTHR46112:SF2">
    <property type="entry name" value="XAA-PRO AMINOPEPTIDASE P-RELATED"/>
    <property type="match status" value="1"/>
</dbReference>
<dbReference type="CDD" id="cd01066">
    <property type="entry name" value="APP_MetAP"/>
    <property type="match status" value="1"/>
</dbReference>